<evidence type="ECO:0000259" key="5">
    <source>
        <dbReference type="Pfam" id="PF13180"/>
    </source>
</evidence>
<organism evidence="6 7">
    <name type="scientific">Svornostia abyssi</name>
    <dbReference type="NCBI Taxonomy" id="2898438"/>
    <lineage>
        <taxon>Bacteria</taxon>
        <taxon>Bacillati</taxon>
        <taxon>Actinomycetota</taxon>
        <taxon>Thermoleophilia</taxon>
        <taxon>Solirubrobacterales</taxon>
        <taxon>Baekduiaceae</taxon>
        <taxon>Svornostia</taxon>
    </lineage>
</organism>
<evidence type="ECO:0000256" key="4">
    <source>
        <dbReference type="SAM" id="SignalP"/>
    </source>
</evidence>
<feature type="signal peptide" evidence="4">
    <location>
        <begin position="1"/>
        <end position="21"/>
    </location>
</feature>
<keyword evidence="2" id="KW-0645">Protease</keyword>
<dbReference type="InterPro" id="IPR051201">
    <property type="entry name" value="Chloro_Bact_Ser_Proteases"/>
</dbReference>
<dbReference type="PANTHER" id="PTHR43343:SF3">
    <property type="entry name" value="PROTEASE DO-LIKE 8, CHLOROPLASTIC"/>
    <property type="match status" value="1"/>
</dbReference>
<dbReference type="InterPro" id="IPR001478">
    <property type="entry name" value="PDZ"/>
</dbReference>
<evidence type="ECO:0000313" key="6">
    <source>
        <dbReference type="EMBL" id="UUY04616.1"/>
    </source>
</evidence>
<evidence type="ECO:0000256" key="3">
    <source>
        <dbReference type="ARBA" id="ARBA00022801"/>
    </source>
</evidence>
<keyword evidence="3" id="KW-0378">Hydrolase</keyword>
<dbReference type="PANTHER" id="PTHR43343">
    <property type="entry name" value="PEPTIDASE S12"/>
    <property type="match status" value="1"/>
</dbReference>
<keyword evidence="7" id="KW-1185">Reference proteome</keyword>
<evidence type="ECO:0000256" key="2">
    <source>
        <dbReference type="ARBA" id="ARBA00022670"/>
    </source>
</evidence>
<evidence type="ECO:0000256" key="1">
    <source>
        <dbReference type="ARBA" id="ARBA00010541"/>
    </source>
</evidence>
<keyword evidence="4" id="KW-0732">Signal</keyword>
<dbReference type="InterPro" id="IPR009003">
    <property type="entry name" value="Peptidase_S1_PA"/>
</dbReference>
<dbReference type="InterPro" id="IPR036034">
    <property type="entry name" value="PDZ_sf"/>
</dbReference>
<dbReference type="SUPFAM" id="SSF50494">
    <property type="entry name" value="Trypsin-like serine proteases"/>
    <property type="match status" value="1"/>
</dbReference>
<comment type="similarity">
    <text evidence="1">Belongs to the peptidase S1C family.</text>
</comment>
<dbReference type="RefSeq" id="WP_353865091.1">
    <property type="nucleotide sequence ID" value="NZ_CP088295.1"/>
</dbReference>
<dbReference type="InterPro" id="IPR043504">
    <property type="entry name" value="Peptidase_S1_PA_chymotrypsin"/>
</dbReference>
<dbReference type="InterPro" id="IPR001940">
    <property type="entry name" value="Peptidase_S1C"/>
</dbReference>
<dbReference type="EMBL" id="CP088295">
    <property type="protein sequence ID" value="UUY04616.1"/>
    <property type="molecule type" value="Genomic_DNA"/>
</dbReference>
<protein>
    <submittedName>
        <fullName evidence="6">Trypsin-like peptidase domain-containing protein</fullName>
    </submittedName>
</protein>
<reference evidence="7" key="1">
    <citation type="submission" date="2021-11" db="EMBL/GenBank/DDBJ databases">
        <title>Cultivation dependent microbiological survey of springs from the worlds oldest radium mine currently devoted to the extraction of radon-saturated water.</title>
        <authorList>
            <person name="Kapinusova G."/>
            <person name="Smrhova T."/>
            <person name="Strejcek M."/>
            <person name="Suman J."/>
            <person name="Jani K."/>
            <person name="Pajer P."/>
            <person name="Uhlik O."/>
        </authorList>
    </citation>
    <scope>NUCLEOTIDE SEQUENCE [LARGE SCALE GENOMIC DNA]</scope>
    <source>
        <strain evidence="7">J379</strain>
    </source>
</reference>
<accession>A0ABY5PJ18</accession>
<feature type="chain" id="PRO_5046997750" evidence="4">
    <location>
        <begin position="22"/>
        <end position="388"/>
    </location>
</feature>
<dbReference type="Pfam" id="PF13180">
    <property type="entry name" value="PDZ_2"/>
    <property type="match status" value="1"/>
</dbReference>
<dbReference type="SUPFAM" id="SSF50156">
    <property type="entry name" value="PDZ domain-like"/>
    <property type="match status" value="1"/>
</dbReference>
<evidence type="ECO:0000313" key="7">
    <source>
        <dbReference type="Proteomes" id="UP001058860"/>
    </source>
</evidence>
<proteinExistence type="inferred from homology"/>
<feature type="domain" description="PDZ" evidence="5">
    <location>
        <begin position="275"/>
        <end position="380"/>
    </location>
</feature>
<dbReference type="Gene3D" id="2.40.10.10">
    <property type="entry name" value="Trypsin-like serine proteases"/>
    <property type="match status" value="2"/>
</dbReference>
<dbReference type="Pfam" id="PF13365">
    <property type="entry name" value="Trypsin_2"/>
    <property type="match status" value="1"/>
</dbReference>
<dbReference type="PROSITE" id="PS51257">
    <property type="entry name" value="PROKAR_LIPOPROTEIN"/>
    <property type="match status" value="1"/>
</dbReference>
<sequence>MRALAMTVAALSLGVAGCSLGDDEDGANGEPTTVQRTTRVEVIRDAPNATAARFDPAAIYERVGPGVVTVFSVFDRGPDAREGSGEGVGSGFVISESGEIVTNAHVVTDGEGGDLKRAEDVYVQFADGNQVPARIVGEDPNADVALLRVQRGGLTLRPLSFGASREVLVGAPVAAIGSPYGEPQSLSVGIISGVDRSIDSLTGFTISGAIQTDAAINRGNSGGPLVDARGRVLGVNSQIRSTGGGGEGVGFAVPVDTVRRSVAALRREGKVEYAYLGVETAPVYPQLARRFGLGTSSGAWVQAVSDGGPADDGGLRGGDDRERFQASTYDVGGDVIVRLNGRAVRDPDDLSQALQSVAPGDEIPVVVIREGRSRTLSITVGERPAETE</sequence>
<gene>
    <name evidence="6" type="ORF">LRS13_03515</name>
</gene>
<dbReference type="Proteomes" id="UP001058860">
    <property type="component" value="Chromosome"/>
</dbReference>
<dbReference type="Gene3D" id="2.30.42.10">
    <property type="match status" value="1"/>
</dbReference>
<name>A0ABY5PJ18_9ACTN</name>
<dbReference type="PRINTS" id="PR00834">
    <property type="entry name" value="PROTEASES2C"/>
</dbReference>